<evidence type="ECO:0000313" key="3">
    <source>
        <dbReference type="Proteomes" id="UP000697330"/>
    </source>
</evidence>
<evidence type="ECO:0000256" key="1">
    <source>
        <dbReference type="SAM" id="Phobius"/>
    </source>
</evidence>
<dbReference type="AlphaFoldDB" id="A0A921GHM2"/>
<keyword evidence="1" id="KW-1133">Transmembrane helix</keyword>
<proteinExistence type="predicted"/>
<gene>
    <name evidence="2" type="ORF">K8U72_05880</name>
</gene>
<evidence type="ECO:0000313" key="2">
    <source>
        <dbReference type="EMBL" id="HJF45298.1"/>
    </source>
</evidence>
<keyword evidence="1" id="KW-0472">Membrane</keyword>
<organism evidence="2 3">
    <name type="scientific">Thermophilibacter provencensis</name>
    <dbReference type="NCBI Taxonomy" id="1852386"/>
    <lineage>
        <taxon>Bacteria</taxon>
        <taxon>Bacillati</taxon>
        <taxon>Actinomycetota</taxon>
        <taxon>Coriobacteriia</taxon>
        <taxon>Coriobacteriales</taxon>
        <taxon>Atopobiaceae</taxon>
        <taxon>Thermophilibacter</taxon>
    </lineage>
</organism>
<feature type="transmembrane region" description="Helical" evidence="1">
    <location>
        <begin position="58"/>
        <end position="77"/>
    </location>
</feature>
<dbReference type="Proteomes" id="UP000697330">
    <property type="component" value="Unassembled WGS sequence"/>
</dbReference>
<sequence>MVSYQMDLNDERRAVAIEVALESPGNVRRRRIGGPVLVVLGALLVVIGALFLGSGSDVLGVAYLVLGAAAIVLGARARAFQRFVLRRAETLVDDAFRSGEVRYSFDEDGVTVDSQVGHGVSYWPSFTEWGTMGDYLYLRRGDNKLVLVDGGELAPGELEEVRALVERHVVNRRDA</sequence>
<comment type="caution">
    <text evidence="2">The sequence shown here is derived from an EMBL/GenBank/DDBJ whole genome shotgun (WGS) entry which is preliminary data.</text>
</comment>
<dbReference type="RefSeq" id="WP_274959097.1">
    <property type="nucleotide sequence ID" value="NZ_DYWQ01000090.1"/>
</dbReference>
<protein>
    <submittedName>
        <fullName evidence="2">YcxB family protein</fullName>
    </submittedName>
</protein>
<reference evidence="2" key="1">
    <citation type="journal article" date="2021" name="PeerJ">
        <title>Extensive microbial diversity within the chicken gut microbiome revealed by metagenomics and culture.</title>
        <authorList>
            <person name="Gilroy R."/>
            <person name="Ravi A."/>
            <person name="Getino M."/>
            <person name="Pursley I."/>
            <person name="Horton D.L."/>
            <person name="Alikhan N.F."/>
            <person name="Baker D."/>
            <person name="Gharbi K."/>
            <person name="Hall N."/>
            <person name="Watson M."/>
            <person name="Adriaenssens E.M."/>
            <person name="Foster-Nyarko E."/>
            <person name="Jarju S."/>
            <person name="Secka A."/>
            <person name="Antonio M."/>
            <person name="Oren A."/>
            <person name="Chaudhuri R.R."/>
            <person name="La Ragione R."/>
            <person name="Hildebrand F."/>
            <person name="Pallen M.J."/>
        </authorList>
    </citation>
    <scope>NUCLEOTIDE SEQUENCE</scope>
    <source>
        <strain evidence="2">CHK124-7917</strain>
    </source>
</reference>
<keyword evidence="1" id="KW-0812">Transmembrane</keyword>
<feature type="transmembrane region" description="Helical" evidence="1">
    <location>
        <begin position="32"/>
        <end position="52"/>
    </location>
</feature>
<name>A0A921GHM2_9ACTN</name>
<reference evidence="2" key="2">
    <citation type="submission" date="2021-09" db="EMBL/GenBank/DDBJ databases">
        <authorList>
            <person name="Gilroy R."/>
        </authorList>
    </citation>
    <scope>NUCLEOTIDE SEQUENCE</scope>
    <source>
        <strain evidence="2">CHK124-7917</strain>
    </source>
</reference>
<dbReference type="EMBL" id="DYWQ01000090">
    <property type="protein sequence ID" value="HJF45298.1"/>
    <property type="molecule type" value="Genomic_DNA"/>
</dbReference>
<accession>A0A921GHM2</accession>